<keyword evidence="2" id="KW-1185">Reference proteome</keyword>
<sequence>MTYVITTEADLENWNLEDLETFLKADAFNAECQPRFEPIINPALGLELIYAPIGFTCGG</sequence>
<gene>
    <name evidence="1" type="ORF">HNR40_003437</name>
</gene>
<dbReference type="Proteomes" id="UP000568380">
    <property type="component" value="Unassembled WGS sequence"/>
</dbReference>
<dbReference type="RefSeq" id="WP_184962275.1">
    <property type="nucleotide sequence ID" value="NZ_JACHIN010000004.1"/>
</dbReference>
<dbReference type="EMBL" id="JACHIN010000004">
    <property type="protein sequence ID" value="MBB5077962.1"/>
    <property type="molecule type" value="Genomic_DNA"/>
</dbReference>
<accession>A0A7W8A1P8</accession>
<reference evidence="1 2" key="1">
    <citation type="submission" date="2020-08" db="EMBL/GenBank/DDBJ databases">
        <title>Genomic Encyclopedia of Type Strains, Phase IV (KMG-IV): sequencing the most valuable type-strain genomes for metagenomic binning, comparative biology and taxonomic classification.</title>
        <authorList>
            <person name="Goeker M."/>
        </authorList>
    </citation>
    <scope>NUCLEOTIDE SEQUENCE [LARGE SCALE GENOMIC DNA]</scope>
    <source>
        <strain evidence="1 2">DSM 45385</strain>
    </source>
</reference>
<dbReference type="AlphaFoldDB" id="A0A7W8A1P8"/>
<protein>
    <submittedName>
        <fullName evidence="1">Uncharacterized protein</fullName>
    </submittedName>
</protein>
<comment type="caution">
    <text evidence="1">The sequence shown here is derived from an EMBL/GenBank/DDBJ whole genome shotgun (WGS) entry which is preliminary data.</text>
</comment>
<evidence type="ECO:0000313" key="1">
    <source>
        <dbReference type="EMBL" id="MBB5077962.1"/>
    </source>
</evidence>
<name>A0A7W8A1P8_9ACTN</name>
<proteinExistence type="predicted"/>
<evidence type="ECO:0000313" key="2">
    <source>
        <dbReference type="Proteomes" id="UP000568380"/>
    </source>
</evidence>
<organism evidence="1 2">
    <name type="scientific">Nonomuraea endophytica</name>
    <dbReference type="NCBI Taxonomy" id="714136"/>
    <lineage>
        <taxon>Bacteria</taxon>
        <taxon>Bacillati</taxon>
        <taxon>Actinomycetota</taxon>
        <taxon>Actinomycetes</taxon>
        <taxon>Streptosporangiales</taxon>
        <taxon>Streptosporangiaceae</taxon>
        <taxon>Nonomuraea</taxon>
    </lineage>
</organism>